<evidence type="ECO:0000313" key="7">
    <source>
        <dbReference type="Proteomes" id="UP001642483"/>
    </source>
</evidence>
<keyword evidence="3" id="KW-0768">Sushi</keyword>
<dbReference type="InterPro" id="IPR035976">
    <property type="entry name" value="Sushi/SCR/CCP_sf"/>
</dbReference>
<keyword evidence="1" id="KW-0677">Repeat</keyword>
<dbReference type="InterPro" id="IPR035914">
    <property type="entry name" value="Sperma_CUB_dom_sf"/>
</dbReference>
<dbReference type="CDD" id="cd00041">
    <property type="entry name" value="CUB"/>
    <property type="match status" value="1"/>
</dbReference>
<dbReference type="SUPFAM" id="SSF49854">
    <property type="entry name" value="Spermadhesin, CUB domain"/>
    <property type="match status" value="1"/>
</dbReference>
<keyword evidence="2" id="KW-1015">Disulfide bond</keyword>
<dbReference type="EMBL" id="CAWYQH010000103">
    <property type="protein sequence ID" value="CAK8686975.1"/>
    <property type="molecule type" value="Genomic_DNA"/>
</dbReference>
<dbReference type="PROSITE" id="PS01180">
    <property type="entry name" value="CUB"/>
    <property type="match status" value="1"/>
</dbReference>
<dbReference type="Pfam" id="PF00431">
    <property type="entry name" value="CUB"/>
    <property type="match status" value="1"/>
</dbReference>
<accession>A0ABP0G564</accession>
<feature type="domain" description="Sushi" evidence="5">
    <location>
        <begin position="30"/>
        <end position="111"/>
    </location>
</feature>
<dbReference type="PANTHER" id="PTHR24251">
    <property type="entry name" value="OVOCHYMASE-RELATED"/>
    <property type="match status" value="1"/>
</dbReference>
<evidence type="ECO:0000259" key="5">
    <source>
        <dbReference type="PROSITE" id="PS50923"/>
    </source>
</evidence>
<reference evidence="6 7" key="1">
    <citation type="submission" date="2024-02" db="EMBL/GenBank/DDBJ databases">
        <authorList>
            <person name="Daric V."/>
            <person name="Darras S."/>
        </authorList>
    </citation>
    <scope>NUCLEOTIDE SEQUENCE [LARGE SCALE GENOMIC DNA]</scope>
</reference>
<evidence type="ECO:0000256" key="2">
    <source>
        <dbReference type="ARBA" id="ARBA00023157"/>
    </source>
</evidence>
<name>A0ABP0G564_CLALP</name>
<sequence>MTRAITGSGYTCGADGKWNLTDPYAPECKRVCEDPPGISHGYPDGPDYRYPYWDYDTLEADYTFTYPYIVGDQAIYKCFENFVLVGENTTSVCRADGSWSLPASKLPQCKPACATPPLTNSSGVIASPNFPANSYGISSCYKITAPSGQIMRVLFTHLDLDGRDRDINVLTPGTTCEYDNLIIVDGSYEDTNENGFCGTSRPPPFTSHSNRLTIFLRSEEQIYINRFRLEWMFLSN</sequence>
<feature type="domain" description="CUB" evidence="4">
    <location>
        <begin position="113"/>
        <end position="234"/>
    </location>
</feature>
<evidence type="ECO:0000259" key="4">
    <source>
        <dbReference type="PROSITE" id="PS01180"/>
    </source>
</evidence>
<dbReference type="InterPro" id="IPR000436">
    <property type="entry name" value="Sushi_SCR_CCP_dom"/>
</dbReference>
<comment type="caution">
    <text evidence="3">Lacks conserved residue(s) required for the propagation of feature annotation.</text>
</comment>
<gene>
    <name evidence="6" type="ORF">CVLEPA_LOCUS19008</name>
</gene>
<dbReference type="SMART" id="SM00042">
    <property type="entry name" value="CUB"/>
    <property type="match status" value="1"/>
</dbReference>
<dbReference type="Gene3D" id="2.10.70.10">
    <property type="entry name" value="Complement Module, domain 1"/>
    <property type="match status" value="1"/>
</dbReference>
<dbReference type="Gene3D" id="2.60.120.290">
    <property type="entry name" value="Spermadhesin, CUB domain"/>
    <property type="match status" value="1"/>
</dbReference>
<protein>
    <recommendedName>
        <fullName evidence="8">CUB domain-containing protein</fullName>
    </recommendedName>
</protein>
<organism evidence="6 7">
    <name type="scientific">Clavelina lepadiformis</name>
    <name type="common">Light-bulb sea squirt</name>
    <name type="synonym">Ascidia lepadiformis</name>
    <dbReference type="NCBI Taxonomy" id="159417"/>
    <lineage>
        <taxon>Eukaryota</taxon>
        <taxon>Metazoa</taxon>
        <taxon>Chordata</taxon>
        <taxon>Tunicata</taxon>
        <taxon>Ascidiacea</taxon>
        <taxon>Aplousobranchia</taxon>
        <taxon>Clavelinidae</taxon>
        <taxon>Clavelina</taxon>
    </lineage>
</organism>
<evidence type="ECO:0008006" key="8">
    <source>
        <dbReference type="Google" id="ProtNLM"/>
    </source>
</evidence>
<evidence type="ECO:0000256" key="1">
    <source>
        <dbReference type="ARBA" id="ARBA00022737"/>
    </source>
</evidence>
<dbReference type="InterPro" id="IPR000859">
    <property type="entry name" value="CUB_dom"/>
</dbReference>
<dbReference type="Proteomes" id="UP001642483">
    <property type="component" value="Unassembled WGS sequence"/>
</dbReference>
<comment type="caution">
    <text evidence="6">The sequence shown here is derived from an EMBL/GenBank/DDBJ whole genome shotgun (WGS) entry which is preliminary data.</text>
</comment>
<dbReference type="CDD" id="cd00033">
    <property type="entry name" value="CCP"/>
    <property type="match status" value="1"/>
</dbReference>
<evidence type="ECO:0000313" key="6">
    <source>
        <dbReference type="EMBL" id="CAK8686975.1"/>
    </source>
</evidence>
<dbReference type="Pfam" id="PF00084">
    <property type="entry name" value="Sushi"/>
    <property type="match status" value="1"/>
</dbReference>
<evidence type="ECO:0000256" key="3">
    <source>
        <dbReference type="PROSITE-ProRule" id="PRU00302"/>
    </source>
</evidence>
<dbReference type="SUPFAM" id="SSF57535">
    <property type="entry name" value="Complement control module/SCR domain"/>
    <property type="match status" value="1"/>
</dbReference>
<dbReference type="SMART" id="SM00032">
    <property type="entry name" value="CCP"/>
    <property type="match status" value="1"/>
</dbReference>
<dbReference type="PROSITE" id="PS50923">
    <property type="entry name" value="SUSHI"/>
    <property type="match status" value="1"/>
</dbReference>
<proteinExistence type="predicted"/>
<keyword evidence="7" id="KW-1185">Reference proteome</keyword>